<dbReference type="InterPro" id="IPR018997">
    <property type="entry name" value="PUB_domain"/>
</dbReference>
<comment type="subcellular location">
    <subcellularLocation>
        <location evidence="1">Membrane</location>
        <topology evidence="1">Peripheral membrane protein</topology>
    </subcellularLocation>
</comment>
<dbReference type="InterPro" id="IPR029071">
    <property type="entry name" value="Ubiquitin-like_domsf"/>
</dbReference>
<dbReference type="GO" id="GO:0016020">
    <property type="term" value="C:membrane"/>
    <property type="evidence" value="ECO:0007669"/>
    <property type="project" value="UniProtKB-SubCell"/>
</dbReference>
<dbReference type="SUPFAM" id="SSF54236">
    <property type="entry name" value="Ubiquitin-like"/>
    <property type="match status" value="1"/>
</dbReference>
<dbReference type="PROSITE" id="PS50033">
    <property type="entry name" value="UBX"/>
    <property type="match status" value="1"/>
</dbReference>
<dbReference type="Pfam" id="PF09409">
    <property type="entry name" value="PUB"/>
    <property type="match status" value="1"/>
</dbReference>
<dbReference type="CDD" id="cd09212">
    <property type="entry name" value="PUB"/>
    <property type="match status" value="1"/>
</dbReference>
<evidence type="ECO:0000256" key="1">
    <source>
        <dbReference type="ARBA" id="ARBA00004170"/>
    </source>
</evidence>
<evidence type="ECO:0000259" key="5">
    <source>
        <dbReference type="PROSITE" id="PS50033"/>
    </source>
</evidence>
<feature type="region of interest" description="Disordered" evidence="4">
    <location>
        <begin position="1"/>
        <end position="95"/>
    </location>
</feature>
<dbReference type="EMBL" id="GDJX01023541">
    <property type="protein sequence ID" value="JAT44395.1"/>
    <property type="molecule type" value="Transcribed_RNA"/>
</dbReference>
<reference evidence="6" key="1">
    <citation type="submission" date="2015-07" db="EMBL/GenBank/DDBJ databases">
        <title>Transcriptome Assembly of Anthurium amnicola.</title>
        <authorList>
            <person name="Suzuki J."/>
        </authorList>
    </citation>
    <scope>NUCLEOTIDE SEQUENCE</scope>
</reference>
<dbReference type="Gene3D" id="1.20.58.2190">
    <property type="match status" value="1"/>
</dbReference>
<dbReference type="SMART" id="SM00580">
    <property type="entry name" value="PUG"/>
    <property type="match status" value="1"/>
</dbReference>
<evidence type="ECO:0000313" key="6">
    <source>
        <dbReference type="EMBL" id="JAT44395.1"/>
    </source>
</evidence>
<feature type="compositionally biased region" description="Polar residues" evidence="4">
    <location>
        <begin position="55"/>
        <end position="64"/>
    </location>
</feature>
<keyword evidence="2" id="KW-0833">Ubl conjugation pathway</keyword>
<sequence length="466" mass="50762">MEDVKDKMKGFMKKVNKSLSSSSSSGKFQGQGRVLGSGATSSGGQPGGASPLVQRFSTTPSTARPNHHNPPARPSGCTAGAEPKPPAGLKPSADQFSPFDTLISSGKRSVNVSAPEVFECPVCSRPYATEGEVSVHVEACLAANGKGGSVSADGDVAQAGMRDDLAGRVGEFVSSEPPGESVEVVLRLMRNVVREPENDKFRKIRMSNPKIKQAVCTVGGAVELLESVGFRLEEEDGETWAKMDSPAEKEITMINEVITLLERLKLENSTRVPSVNAVDSLPEPEKVDRQVRVFFSVPESEAAKIDLPDSFYNLSAEELKREVELRKKKMSESQILVPKSYKEKQMKAARKKYKATCIRVQFPDGVVLQGVFLPSESTTALYEFVSVALKEPSLEFELLRPAVPKMQVIPRFSRSGERPPTLEEEDLVPSALVKFKAMETDSILFTGLTNDLLEIIEPFTITTIHS</sequence>
<dbReference type="InterPro" id="IPR036339">
    <property type="entry name" value="PUB-like_dom_sf"/>
</dbReference>
<dbReference type="PANTHER" id="PTHR47694:SF1">
    <property type="entry name" value="PLANT UBX DOMAIN-CONTAINING PROTEIN 2"/>
    <property type="match status" value="1"/>
</dbReference>
<name>A0A1D1XPS9_9ARAE</name>
<dbReference type="FunFam" id="3.10.20.90:FF:000185">
    <property type="entry name" value="UBX domain-containing protein 6"/>
    <property type="match status" value="1"/>
</dbReference>
<protein>
    <submittedName>
        <fullName evidence="6">UBX domain-containing protein 6</fullName>
    </submittedName>
</protein>
<dbReference type="Pfam" id="PF00789">
    <property type="entry name" value="UBX"/>
    <property type="match status" value="1"/>
</dbReference>
<evidence type="ECO:0000256" key="3">
    <source>
        <dbReference type="ARBA" id="ARBA00023136"/>
    </source>
</evidence>
<dbReference type="PANTHER" id="PTHR47694">
    <property type="entry name" value="PLANT UBX DOMAIN-CONTAINING PROTEIN 2"/>
    <property type="match status" value="1"/>
</dbReference>
<dbReference type="Gene3D" id="3.10.20.90">
    <property type="entry name" value="Phosphatidylinositol 3-kinase Catalytic Subunit, Chain A, domain 1"/>
    <property type="match status" value="1"/>
</dbReference>
<dbReference type="AlphaFoldDB" id="A0A1D1XPS9"/>
<dbReference type="SUPFAM" id="SSF143503">
    <property type="entry name" value="PUG domain-like"/>
    <property type="match status" value="1"/>
</dbReference>
<organism evidence="6">
    <name type="scientific">Anthurium amnicola</name>
    <dbReference type="NCBI Taxonomy" id="1678845"/>
    <lineage>
        <taxon>Eukaryota</taxon>
        <taxon>Viridiplantae</taxon>
        <taxon>Streptophyta</taxon>
        <taxon>Embryophyta</taxon>
        <taxon>Tracheophyta</taxon>
        <taxon>Spermatophyta</taxon>
        <taxon>Magnoliopsida</taxon>
        <taxon>Liliopsida</taxon>
        <taxon>Araceae</taxon>
        <taxon>Pothoideae</taxon>
        <taxon>Potheae</taxon>
        <taxon>Anthurium</taxon>
    </lineage>
</organism>
<keyword evidence="3" id="KW-0472">Membrane</keyword>
<dbReference type="InterPro" id="IPR001012">
    <property type="entry name" value="UBX_dom"/>
</dbReference>
<proteinExistence type="predicted"/>
<dbReference type="GO" id="GO:0050832">
    <property type="term" value="P:defense response to fungus"/>
    <property type="evidence" value="ECO:0007669"/>
    <property type="project" value="TreeGrafter"/>
</dbReference>
<gene>
    <name evidence="6" type="primary">UBXN6_0</name>
    <name evidence="6" type="ORF">g.73235</name>
</gene>
<evidence type="ECO:0000256" key="2">
    <source>
        <dbReference type="ARBA" id="ARBA00022786"/>
    </source>
</evidence>
<feature type="domain" description="UBX" evidence="5">
    <location>
        <begin position="351"/>
        <end position="435"/>
    </location>
</feature>
<evidence type="ECO:0000256" key="4">
    <source>
        <dbReference type="SAM" id="MobiDB-lite"/>
    </source>
</evidence>
<accession>A0A1D1XPS9</accession>